<dbReference type="Pfam" id="PF12719">
    <property type="entry name" value="Cnd3"/>
    <property type="match status" value="1"/>
</dbReference>
<dbReference type="EMBL" id="VVIM01000009">
    <property type="protein sequence ID" value="KAB0793920.1"/>
    <property type="molecule type" value="Genomic_DNA"/>
</dbReference>
<feature type="region of interest" description="Disordered" evidence="9">
    <location>
        <begin position="1206"/>
        <end position="1251"/>
    </location>
</feature>
<feature type="compositionally biased region" description="Basic residues" evidence="9">
    <location>
        <begin position="1212"/>
        <end position="1222"/>
    </location>
</feature>
<keyword evidence="6" id="KW-0226">DNA condensation</keyword>
<feature type="region of interest" description="Disordered" evidence="9">
    <location>
        <begin position="1130"/>
        <end position="1176"/>
    </location>
</feature>
<keyword evidence="4" id="KW-0132">Cell division</keyword>
<feature type="compositionally biased region" description="Polar residues" evidence="9">
    <location>
        <begin position="1130"/>
        <end position="1144"/>
    </location>
</feature>
<evidence type="ECO:0000256" key="4">
    <source>
        <dbReference type="ARBA" id="ARBA00022618"/>
    </source>
</evidence>
<dbReference type="InterPro" id="IPR025977">
    <property type="entry name" value="Cnd3_C"/>
</dbReference>
<comment type="subcellular location">
    <subcellularLocation>
        <location evidence="1">Chromosome</location>
    </subcellularLocation>
</comment>
<dbReference type="GO" id="GO:0005737">
    <property type="term" value="C:cytoplasm"/>
    <property type="evidence" value="ECO:0007669"/>
    <property type="project" value="TreeGrafter"/>
</dbReference>
<evidence type="ECO:0000256" key="6">
    <source>
        <dbReference type="ARBA" id="ARBA00023067"/>
    </source>
</evidence>
<organism evidence="11 12">
    <name type="scientific">Photinus pyralis</name>
    <name type="common">Common eastern firefly</name>
    <name type="synonym">Lampyris pyralis</name>
    <dbReference type="NCBI Taxonomy" id="7054"/>
    <lineage>
        <taxon>Eukaryota</taxon>
        <taxon>Metazoa</taxon>
        <taxon>Ecdysozoa</taxon>
        <taxon>Arthropoda</taxon>
        <taxon>Hexapoda</taxon>
        <taxon>Insecta</taxon>
        <taxon>Pterygota</taxon>
        <taxon>Neoptera</taxon>
        <taxon>Endopterygota</taxon>
        <taxon>Coleoptera</taxon>
        <taxon>Polyphaga</taxon>
        <taxon>Elateriformia</taxon>
        <taxon>Elateroidea</taxon>
        <taxon>Lampyridae</taxon>
        <taxon>Lampyrinae</taxon>
        <taxon>Photinus</taxon>
    </lineage>
</organism>
<feature type="compositionally biased region" description="Basic residues" evidence="9">
    <location>
        <begin position="1389"/>
        <end position="1398"/>
    </location>
</feature>
<dbReference type="PANTHER" id="PTHR14418">
    <property type="entry name" value="CONDENSIN COMPLEX SUBUNIT 3-RELATED"/>
    <property type="match status" value="1"/>
</dbReference>
<comment type="caution">
    <text evidence="11">The sequence shown here is derived from an EMBL/GenBank/DDBJ whole genome shotgun (WGS) entry which is preliminary data.</text>
</comment>
<evidence type="ECO:0000256" key="8">
    <source>
        <dbReference type="SAM" id="Coils"/>
    </source>
</evidence>
<evidence type="ECO:0000256" key="9">
    <source>
        <dbReference type="SAM" id="MobiDB-lite"/>
    </source>
</evidence>
<dbReference type="GO" id="GO:0051301">
    <property type="term" value="P:cell division"/>
    <property type="evidence" value="ECO:0007669"/>
    <property type="project" value="UniProtKB-KW"/>
</dbReference>
<feature type="compositionally biased region" description="Low complexity" evidence="9">
    <location>
        <begin position="1493"/>
        <end position="1506"/>
    </location>
</feature>
<dbReference type="InterPro" id="IPR027165">
    <property type="entry name" value="CND3"/>
</dbReference>
<feature type="compositionally biased region" description="Basic residues" evidence="9">
    <location>
        <begin position="1475"/>
        <end position="1487"/>
    </location>
</feature>
<feature type="compositionally biased region" description="Basic residues" evidence="9">
    <location>
        <begin position="1165"/>
        <end position="1176"/>
    </location>
</feature>
<dbReference type="InParanoid" id="A0A5N4A9B7"/>
<feature type="compositionally biased region" description="Basic and acidic residues" evidence="9">
    <location>
        <begin position="1230"/>
        <end position="1241"/>
    </location>
</feature>
<feature type="compositionally biased region" description="Polar residues" evidence="9">
    <location>
        <begin position="1242"/>
        <end position="1251"/>
    </location>
</feature>
<protein>
    <recommendedName>
        <fullName evidence="10">Nuclear condensin complex subunit 3 C-terminal domain-containing protein</fullName>
    </recommendedName>
</protein>
<keyword evidence="12" id="KW-1185">Reference proteome</keyword>
<dbReference type="SUPFAM" id="SSF48371">
    <property type="entry name" value="ARM repeat"/>
    <property type="match status" value="1"/>
</dbReference>
<keyword evidence="8" id="KW-0175">Coiled coil</keyword>
<dbReference type="Proteomes" id="UP000327044">
    <property type="component" value="Unassembled WGS sequence"/>
</dbReference>
<dbReference type="GO" id="GO:0000796">
    <property type="term" value="C:condensin complex"/>
    <property type="evidence" value="ECO:0007669"/>
    <property type="project" value="InterPro"/>
</dbReference>
<feature type="domain" description="Nuclear condensin complex subunit 3 C-terminal" evidence="10">
    <location>
        <begin position="560"/>
        <end position="866"/>
    </location>
</feature>
<accession>A0A5N4A9B7</accession>
<evidence type="ECO:0000259" key="10">
    <source>
        <dbReference type="Pfam" id="PF12719"/>
    </source>
</evidence>
<evidence type="ECO:0000313" key="12">
    <source>
        <dbReference type="Proteomes" id="UP000327044"/>
    </source>
</evidence>
<comment type="similarity">
    <text evidence="2">Belongs to the CND3 (condensin subunit 3) family.</text>
</comment>
<keyword evidence="5" id="KW-0498">Mitosis</keyword>
<gene>
    <name evidence="11" type="ORF">PPYR_13540</name>
</gene>
<feature type="compositionally biased region" description="Polar residues" evidence="9">
    <location>
        <begin position="1434"/>
        <end position="1450"/>
    </location>
</feature>
<name>A0A5N4A9B7_PHOPY</name>
<dbReference type="InterPro" id="IPR016024">
    <property type="entry name" value="ARM-type_fold"/>
</dbReference>
<sequence>MLRKKFADILHKIQQSSSCHQKYRHVLIKLYNESSFDDFECEFMRCTELLFGMEIKQKNIHAERSVEFLSSFVTTLVNSTLKKPGEDLSEDSSEDSDQDVEMHPFLNAVVNNVLQYQNLEQMSARYRCCQFINLLLRQLGDDAQIDMDIANLIQTAMLERIIDVKPNVRLQAVKVLARLQQPDNPDCPVIQAFLHRLYESSAQVRREVVESIALIPSIIPKIVERVRDSDPNVRLAAFRKCSLVGPKMITISNRQLVLDSGFTESNSSVKKFFLEDTLPKWLNVYNDDYLLLLKGLKLDAYEEDLKKTEVISRKVLEVFFKSKSLSLLEHLPIDENKLIPIERLSSETALFWCILAGFLRESDDNEEHLSEIMPELTHFCTFIEKYYNETKRKQLMEWQYLEYQQILCQLLKIVKEYDLSDEVGRQTIQKLLIYMLSDGKFNGCVITEIIFIMQKINPAMDSFTIQICHIVSDIHEPLTEQLPSPKTVYQTQFQLAELRVKINVLIDERDEAVANADYDRASVVKKQLIELNRQVEEINSAMTSQKMERNPRNDPETLCKCLNILIGLLSNPKLTVLTASLRSCKDEFIRPLLSNGDMEVYSKAFKCIALYCLLDKQLAQENLKRICLPIISYRLMPEYDKASLFIAIAAFSDVLRKYGTEIFNDVAENTVMSDTVSKRRLNGTRRLFTNTAKDDVDTSDIDMSGYESIIEILLDMLDDENQELREQSGMALCELVRHGIAVSPTLISRLILKWLNPLTEKHDQKLQQLLANALVFFARFVGDGDELLEKAVIPILTSLGNAPRTSPLADVDIDSALSFIAAITSIQKPVGFNNIHKNLAFAVCEKIAPRPDDKCVPLYVKMLLHLDPVLKDAVVVRELIDQAQLIIDELSDKFAKRNMQKFVHKLSEILADLERETVEPTIENSPLLQVLDTNREETAASEMRPRHSINESNLEPILKDIPTNNNNNLIQAKSNRVVILSNVRVDNILPNTSTFPKPTDESVTTDANVELSQKVNGCLPTPATDQNRVNGAHISNNAYVNMWKQNLLRSDKENDIRDEQTSKKETTNQVRKSLFTGVSNSVKRKKRRTRSSLHHTMHSDSDETILHTIIEDNSPKMGSFHEDDNMSIQSVSSEAPSNGSSLVRRSSRRPQKVIISETSSDSEGHHRKKKALKKTRRFSVNDTAEISTTDSNHSLSIIDSSLISQKTLTSKRPTRKSQRRSGNKLSSGDNSDKDPKSDASFRTEQPSQVQKWQALVMSDSSSDFEKRPERTRLSLRKTMSRFPCDHRTDRTDSVLDGKRRNRKQLVVNLSRISSDFGKKDCGNTTSLQQKISQPHRGIFTSASDYQNTVNVHVNMPQGNLSSSHMENVIGNEGKAKDDSMSQASTSNSGKRKTRRTRSISHEHSQSDGDETILHTIIEDNSPKIGSLHEDDDMSNQSVSSDTPSNASSLVRRSLQRVEKNIVLETSSDSEDQGRKTKKSLTKTRRRSEHSEADISTTDSTDSSTTIERSQTSQKTSK</sequence>
<dbReference type="FunCoup" id="A0A5N4A9B7">
    <property type="interactions" value="539"/>
</dbReference>
<evidence type="ECO:0000313" key="11">
    <source>
        <dbReference type="EMBL" id="KAB0793920.1"/>
    </source>
</evidence>
<feature type="compositionally biased region" description="Basic residues" evidence="9">
    <location>
        <begin position="1082"/>
        <end position="1096"/>
    </location>
</feature>
<feature type="compositionally biased region" description="Polar residues" evidence="9">
    <location>
        <begin position="1507"/>
        <end position="1517"/>
    </location>
</feature>
<evidence type="ECO:0000256" key="3">
    <source>
        <dbReference type="ARBA" id="ARBA00022454"/>
    </source>
</evidence>
<evidence type="ECO:0000256" key="2">
    <source>
        <dbReference type="ARBA" id="ARBA00006533"/>
    </source>
</evidence>
<proteinExistence type="inferred from homology"/>
<evidence type="ECO:0000256" key="7">
    <source>
        <dbReference type="ARBA" id="ARBA00023306"/>
    </source>
</evidence>
<evidence type="ECO:0000256" key="1">
    <source>
        <dbReference type="ARBA" id="ARBA00004286"/>
    </source>
</evidence>
<keyword evidence="3" id="KW-0158">Chromosome</keyword>
<dbReference type="InterPro" id="IPR011989">
    <property type="entry name" value="ARM-like"/>
</dbReference>
<dbReference type="PANTHER" id="PTHR14418:SF5">
    <property type="entry name" value="CONDENSIN COMPLEX SUBUNIT 3"/>
    <property type="match status" value="1"/>
</dbReference>
<feature type="region of interest" description="Disordered" evidence="9">
    <location>
        <begin position="1371"/>
        <end position="1517"/>
    </location>
</feature>
<evidence type="ECO:0000256" key="5">
    <source>
        <dbReference type="ARBA" id="ARBA00022776"/>
    </source>
</evidence>
<dbReference type="GO" id="GO:0007076">
    <property type="term" value="P:mitotic chromosome condensation"/>
    <property type="evidence" value="ECO:0007669"/>
    <property type="project" value="InterPro"/>
</dbReference>
<dbReference type="Gene3D" id="1.25.10.10">
    <property type="entry name" value="Leucine-rich Repeat Variant"/>
    <property type="match status" value="2"/>
</dbReference>
<dbReference type="GO" id="GO:0000793">
    <property type="term" value="C:condensed chromosome"/>
    <property type="evidence" value="ECO:0007669"/>
    <property type="project" value="TreeGrafter"/>
</dbReference>
<feature type="coiled-coil region" evidence="8">
    <location>
        <begin position="495"/>
        <end position="548"/>
    </location>
</feature>
<keyword evidence="7" id="KW-0131">Cell cycle</keyword>
<reference evidence="11 12" key="1">
    <citation type="journal article" date="2018" name="Elife">
        <title>Firefly genomes illuminate parallel origins of bioluminescence in beetles.</title>
        <authorList>
            <person name="Fallon T.R."/>
            <person name="Lower S.E."/>
            <person name="Chang C.H."/>
            <person name="Bessho-Uehara M."/>
            <person name="Martin G.J."/>
            <person name="Bewick A.J."/>
            <person name="Behringer M."/>
            <person name="Debat H.J."/>
            <person name="Wong I."/>
            <person name="Day J.C."/>
            <person name="Suvorov A."/>
            <person name="Silva C.J."/>
            <person name="Stanger-Hall K.F."/>
            <person name="Hall D.W."/>
            <person name="Schmitz R.J."/>
            <person name="Nelson D.R."/>
            <person name="Lewis S.M."/>
            <person name="Shigenobu S."/>
            <person name="Bybee S.M."/>
            <person name="Larracuente A.M."/>
            <person name="Oba Y."/>
            <person name="Weng J.K."/>
        </authorList>
    </citation>
    <scope>NUCLEOTIDE SEQUENCE [LARGE SCALE GENOMIC DNA]</scope>
    <source>
        <strain evidence="11">1611_PpyrPB1</strain>
        <tissue evidence="11">Whole body</tissue>
    </source>
</reference>
<feature type="region of interest" description="Disordered" evidence="9">
    <location>
        <begin position="1058"/>
        <end position="1105"/>
    </location>
</feature>